<name>A0A6B8RYC9_9BACL</name>
<dbReference type="RefSeq" id="WP_155705543.1">
    <property type="nucleotide sequence ID" value="NZ_CP034235.1"/>
</dbReference>
<protein>
    <submittedName>
        <fullName evidence="2">DUF3992 domain-containing protein</fullName>
    </submittedName>
</protein>
<feature type="domain" description="Endospore appendages core" evidence="1">
    <location>
        <begin position="10"/>
        <end position="112"/>
    </location>
</feature>
<dbReference type="InterPro" id="IPR025055">
    <property type="entry name" value="Ena_core"/>
</dbReference>
<reference evidence="3" key="1">
    <citation type="submission" date="2018-11" db="EMBL/GenBank/DDBJ databases">
        <title>Complete genome sequence of Paenibacillus sp. ML311-T8.</title>
        <authorList>
            <person name="Nam Y.-D."/>
            <person name="Kang J."/>
            <person name="Chung W.-H."/>
            <person name="Park Y.S."/>
        </authorList>
    </citation>
    <scope>NUCLEOTIDE SEQUENCE [LARGE SCALE GENOMIC DNA]</scope>
    <source>
        <strain evidence="3">ML311-T8</strain>
    </source>
</reference>
<dbReference type="Proteomes" id="UP000426246">
    <property type="component" value="Chromosome"/>
</dbReference>
<accession>A0A6B8RYC9</accession>
<dbReference type="AlphaFoldDB" id="A0A6B8RYC9"/>
<organism evidence="2 3">
    <name type="scientific">Paenibacillus psychroresistens</name>
    <dbReference type="NCBI Taxonomy" id="1778678"/>
    <lineage>
        <taxon>Bacteria</taxon>
        <taxon>Bacillati</taxon>
        <taxon>Bacillota</taxon>
        <taxon>Bacilli</taxon>
        <taxon>Bacillales</taxon>
        <taxon>Paenibacillaceae</taxon>
        <taxon>Paenibacillus</taxon>
    </lineage>
</organism>
<dbReference type="OrthoDB" id="2608125at2"/>
<dbReference type="EMBL" id="CP034235">
    <property type="protein sequence ID" value="QGR00284.1"/>
    <property type="molecule type" value="Genomic_DNA"/>
</dbReference>
<proteinExistence type="predicted"/>
<evidence type="ECO:0000259" key="1">
    <source>
        <dbReference type="Pfam" id="PF13157"/>
    </source>
</evidence>
<evidence type="ECO:0000313" key="2">
    <source>
        <dbReference type="EMBL" id="QGR00284.1"/>
    </source>
</evidence>
<gene>
    <name evidence="2" type="ORF">EHS13_28440</name>
</gene>
<dbReference type="Pfam" id="PF13157">
    <property type="entry name" value="Enas"/>
    <property type="match status" value="1"/>
</dbReference>
<dbReference type="KEGG" id="ppsc:EHS13_28440"/>
<sequence>MSTCTTTSSLSCCSDKTIVQDKVCTNWVVPAAGTQIIYSDNISQIISGTGYVKFEVGTGPLTITFSQNAGTVQTITILAGSSYTFTISRFDTITLGSTADAEGEFCITVRYSL</sequence>
<keyword evidence="3" id="KW-1185">Reference proteome</keyword>
<evidence type="ECO:0000313" key="3">
    <source>
        <dbReference type="Proteomes" id="UP000426246"/>
    </source>
</evidence>